<sequence>MWMRKKSIGGEHKAEMWFSTRLNRLIRRENHMNHKQLIVEQEVDRCGLERKQQKKLTTDRSEDVHETTIDRNTRTMLDQLMQGVARDQRRKQKDGIGRRNSTMEQFYTHSDIKYLEKQKLDESNIMLFNTENLHENPSNVNSIDMTESVQEALHRSSMEMSVLRDRDIIACKLFPVILSASSPYRQPRMSRPMPTEPHASKSAKGIIFVYFEPHTPRVPHTLIPCADV</sequence>
<dbReference type="Proteomes" id="UP001418222">
    <property type="component" value="Unassembled WGS sequence"/>
</dbReference>
<evidence type="ECO:0000313" key="2">
    <source>
        <dbReference type="Proteomes" id="UP001418222"/>
    </source>
</evidence>
<proteinExistence type="predicted"/>
<accession>A0AAP0B1B5</accession>
<gene>
    <name evidence="1" type="ORF">KSP39_PZI019133</name>
</gene>
<name>A0AAP0B1B5_9ASPA</name>
<dbReference type="EMBL" id="JBBWWQ010000017">
    <property type="protein sequence ID" value="KAK8923689.1"/>
    <property type="molecule type" value="Genomic_DNA"/>
</dbReference>
<dbReference type="AlphaFoldDB" id="A0AAP0B1B5"/>
<keyword evidence="2" id="KW-1185">Reference proteome</keyword>
<comment type="caution">
    <text evidence="1">The sequence shown here is derived from an EMBL/GenBank/DDBJ whole genome shotgun (WGS) entry which is preliminary data.</text>
</comment>
<protein>
    <submittedName>
        <fullName evidence="1">Uncharacterized protein</fullName>
    </submittedName>
</protein>
<evidence type="ECO:0000313" key="1">
    <source>
        <dbReference type="EMBL" id="KAK8923689.1"/>
    </source>
</evidence>
<organism evidence="1 2">
    <name type="scientific">Platanthera zijinensis</name>
    <dbReference type="NCBI Taxonomy" id="2320716"/>
    <lineage>
        <taxon>Eukaryota</taxon>
        <taxon>Viridiplantae</taxon>
        <taxon>Streptophyta</taxon>
        <taxon>Embryophyta</taxon>
        <taxon>Tracheophyta</taxon>
        <taxon>Spermatophyta</taxon>
        <taxon>Magnoliopsida</taxon>
        <taxon>Liliopsida</taxon>
        <taxon>Asparagales</taxon>
        <taxon>Orchidaceae</taxon>
        <taxon>Orchidoideae</taxon>
        <taxon>Orchideae</taxon>
        <taxon>Orchidinae</taxon>
        <taxon>Platanthera</taxon>
    </lineage>
</organism>
<reference evidence="1 2" key="1">
    <citation type="journal article" date="2022" name="Nat. Plants">
        <title>Genomes of leafy and leafless Platanthera orchids illuminate the evolution of mycoheterotrophy.</title>
        <authorList>
            <person name="Li M.H."/>
            <person name="Liu K.W."/>
            <person name="Li Z."/>
            <person name="Lu H.C."/>
            <person name="Ye Q.L."/>
            <person name="Zhang D."/>
            <person name="Wang J.Y."/>
            <person name="Li Y.F."/>
            <person name="Zhong Z.M."/>
            <person name="Liu X."/>
            <person name="Yu X."/>
            <person name="Liu D.K."/>
            <person name="Tu X.D."/>
            <person name="Liu B."/>
            <person name="Hao Y."/>
            <person name="Liao X.Y."/>
            <person name="Jiang Y.T."/>
            <person name="Sun W.H."/>
            <person name="Chen J."/>
            <person name="Chen Y.Q."/>
            <person name="Ai Y."/>
            <person name="Zhai J.W."/>
            <person name="Wu S.S."/>
            <person name="Zhou Z."/>
            <person name="Hsiao Y.Y."/>
            <person name="Wu W.L."/>
            <person name="Chen Y.Y."/>
            <person name="Lin Y.F."/>
            <person name="Hsu J.L."/>
            <person name="Li C.Y."/>
            <person name="Wang Z.W."/>
            <person name="Zhao X."/>
            <person name="Zhong W.Y."/>
            <person name="Ma X.K."/>
            <person name="Ma L."/>
            <person name="Huang J."/>
            <person name="Chen G.Z."/>
            <person name="Huang M.Z."/>
            <person name="Huang L."/>
            <person name="Peng D.H."/>
            <person name="Luo Y.B."/>
            <person name="Zou S.Q."/>
            <person name="Chen S.P."/>
            <person name="Lan S."/>
            <person name="Tsai W.C."/>
            <person name="Van de Peer Y."/>
            <person name="Liu Z.J."/>
        </authorList>
    </citation>
    <scope>NUCLEOTIDE SEQUENCE [LARGE SCALE GENOMIC DNA]</scope>
    <source>
        <strain evidence="1">Lor287</strain>
    </source>
</reference>